<dbReference type="Gene3D" id="1.20.1720.10">
    <property type="entry name" value="Multidrug resistance protein D"/>
    <property type="match status" value="1"/>
</dbReference>
<feature type="transmembrane region" description="Helical" evidence="8">
    <location>
        <begin position="214"/>
        <end position="240"/>
    </location>
</feature>
<evidence type="ECO:0000259" key="9">
    <source>
        <dbReference type="PROSITE" id="PS50850"/>
    </source>
</evidence>
<feature type="transmembrane region" description="Helical" evidence="8">
    <location>
        <begin position="135"/>
        <end position="160"/>
    </location>
</feature>
<dbReference type="InterPro" id="IPR011701">
    <property type="entry name" value="MFS"/>
</dbReference>
<keyword evidence="7 8" id="KW-0472">Membrane</keyword>
<keyword evidence="11" id="KW-1185">Reference proteome</keyword>
<feature type="transmembrane region" description="Helical" evidence="8">
    <location>
        <begin position="371"/>
        <end position="389"/>
    </location>
</feature>
<feature type="transmembrane region" description="Helical" evidence="8">
    <location>
        <begin position="106"/>
        <end position="123"/>
    </location>
</feature>
<dbReference type="InterPro" id="IPR020846">
    <property type="entry name" value="MFS_dom"/>
</dbReference>
<dbReference type="RefSeq" id="WP_201663221.1">
    <property type="nucleotide sequence ID" value="NZ_JAEQNC010000015.1"/>
</dbReference>
<evidence type="ECO:0000256" key="4">
    <source>
        <dbReference type="ARBA" id="ARBA00022475"/>
    </source>
</evidence>
<comment type="similarity">
    <text evidence="2 8">Belongs to the major facilitator superfamily. Bcr/CmlA family.</text>
</comment>
<evidence type="ECO:0000313" key="11">
    <source>
        <dbReference type="Proteomes" id="UP000633219"/>
    </source>
</evidence>
<evidence type="ECO:0000256" key="2">
    <source>
        <dbReference type="ARBA" id="ARBA00006236"/>
    </source>
</evidence>
<dbReference type="PROSITE" id="PS50850">
    <property type="entry name" value="MFS"/>
    <property type="match status" value="1"/>
</dbReference>
<dbReference type="GO" id="GO:1990961">
    <property type="term" value="P:xenobiotic detoxification by transmembrane export across the plasma membrane"/>
    <property type="evidence" value="ECO:0007669"/>
    <property type="project" value="InterPro"/>
</dbReference>
<reference evidence="10" key="1">
    <citation type="submission" date="2021-01" db="EMBL/GenBank/DDBJ databases">
        <title>Rhizobium sp. strain KVB221 16S ribosomal RNA gene Genome sequencing and assembly.</title>
        <authorList>
            <person name="Kang M."/>
        </authorList>
    </citation>
    <scope>NUCLEOTIDE SEQUENCE</scope>
    <source>
        <strain evidence="10">KVB221</strain>
    </source>
</reference>
<dbReference type="CDD" id="cd17320">
    <property type="entry name" value="MFS_MdfA_MDR_like"/>
    <property type="match status" value="1"/>
</dbReference>
<feature type="transmembrane region" description="Helical" evidence="8">
    <location>
        <begin position="80"/>
        <end position="100"/>
    </location>
</feature>
<dbReference type="Pfam" id="PF07690">
    <property type="entry name" value="MFS_1"/>
    <property type="match status" value="1"/>
</dbReference>
<keyword evidence="4" id="KW-1003">Cell membrane</keyword>
<name>A0A936YWI6_9HYPH</name>
<accession>A0A936YWI6</accession>
<feature type="transmembrane region" description="Helical" evidence="8">
    <location>
        <begin position="252"/>
        <end position="272"/>
    </location>
</feature>
<evidence type="ECO:0000313" key="10">
    <source>
        <dbReference type="EMBL" id="MBL0374670.1"/>
    </source>
</evidence>
<evidence type="ECO:0000256" key="8">
    <source>
        <dbReference type="RuleBase" id="RU365088"/>
    </source>
</evidence>
<dbReference type="InterPro" id="IPR004812">
    <property type="entry name" value="Efflux_drug-R_Bcr/CmlA"/>
</dbReference>
<protein>
    <recommendedName>
        <fullName evidence="8">Bcr/CflA family efflux transporter</fullName>
    </recommendedName>
</protein>
<feature type="transmembrane region" description="Helical" evidence="8">
    <location>
        <begin position="284"/>
        <end position="307"/>
    </location>
</feature>
<evidence type="ECO:0000256" key="6">
    <source>
        <dbReference type="ARBA" id="ARBA00022989"/>
    </source>
</evidence>
<dbReference type="InterPro" id="IPR036259">
    <property type="entry name" value="MFS_trans_sf"/>
</dbReference>
<keyword evidence="5 8" id="KW-0812">Transmembrane</keyword>
<dbReference type="PANTHER" id="PTHR23502:SF132">
    <property type="entry name" value="POLYAMINE TRANSPORTER 2-RELATED"/>
    <property type="match status" value="1"/>
</dbReference>
<comment type="subcellular location">
    <subcellularLocation>
        <location evidence="8">Cell inner membrane</location>
        <topology evidence="8">Multi-pass membrane protein</topology>
    </subcellularLocation>
    <subcellularLocation>
        <location evidence="1">Cell membrane</location>
        <topology evidence="1">Multi-pass membrane protein</topology>
    </subcellularLocation>
</comment>
<dbReference type="PRINTS" id="PR01036">
    <property type="entry name" value="TCRTETB"/>
</dbReference>
<evidence type="ECO:0000256" key="7">
    <source>
        <dbReference type="ARBA" id="ARBA00023136"/>
    </source>
</evidence>
<dbReference type="GO" id="GO:0042910">
    <property type="term" value="F:xenobiotic transmembrane transporter activity"/>
    <property type="evidence" value="ECO:0007669"/>
    <property type="project" value="InterPro"/>
</dbReference>
<dbReference type="AlphaFoldDB" id="A0A936YWI6"/>
<gene>
    <name evidence="10" type="ORF">JJB09_21895</name>
</gene>
<feature type="domain" description="Major facilitator superfamily (MFS) profile" evidence="9">
    <location>
        <begin position="8"/>
        <end position="394"/>
    </location>
</feature>
<dbReference type="SUPFAM" id="SSF103473">
    <property type="entry name" value="MFS general substrate transporter"/>
    <property type="match status" value="1"/>
</dbReference>
<keyword evidence="8" id="KW-0997">Cell inner membrane</keyword>
<dbReference type="PANTHER" id="PTHR23502">
    <property type="entry name" value="MAJOR FACILITATOR SUPERFAMILY"/>
    <property type="match status" value="1"/>
</dbReference>
<keyword evidence="3 8" id="KW-0813">Transport</keyword>
<feature type="transmembrane region" description="Helical" evidence="8">
    <location>
        <begin position="166"/>
        <end position="185"/>
    </location>
</feature>
<organism evidence="10 11">
    <name type="scientific">Rhizobium setariae</name>
    <dbReference type="NCBI Taxonomy" id="2801340"/>
    <lineage>
        <taxon>Bacteria</taxon>
        <taxon>Pseudomonadati</taxon>
        <taxon>Pseudomonadota</taxon>
        <taxon>Alphaproteobacteria</taxon>
        <taxon>Hyphomicrobiales</taxon>
        <taxon>Rhizobiaceae</taxon>
        <taxon>Rhizobium/Agrobacterium group</taxon>
        <taxon>Rhizobium</taxon>
    </lineage>
</organism>
<feature type="transmembrane region" description="Helical" evidence="8">
    <location>
        <begin position="49"/>
        <end position="68"/>
    </location>
</feature>
<comment type="caution">
    <text evidence="8">Lacks conserved residue(s) required for the propagation of feature annotation.</text>
</comment>
<comment type="caution">
    <text evidence="10">The sequence shown here is derived from an EMBL/GenBank/DDBJ whole genome shotgun (WGS) entry which is preliminary data.</text>
</comment>
<evidence type="ECO:0000256" key="3">
    <source>
        <dbReference type="ARBA" id="ARBA00022448"/>
    </source>
</evidence>
<dbReference type="Proteomes" id="UP000633219">
    <property type="component" value="Unassembled WGS sequence"/>
</dbReference>
<keyword evidence="6 8" id="KW-1133">Transmembrane helix</keyword>
<evidence type="ECO:0000256" key="5">
    <source>
        <dbReference type="ARBA" id="ARBA00022692"/>
    </source>
</evidence>
<evidence type="ECO:0000256" key="1">
    <source>
        <dbReference type="ARBA" id="ARBA00004651"/>
    </source>
</evidence>
<dbReference type="GO" id="GO:0005886">
    <property type="term" value="C:plasma membrane"/>
    <property type="evidence" value="ECO:0007669"/>
    <property type="project" value="UniProtKB-SubCell"/>
</dbReference>
<proteinExistence type="inferred from homology"/>
<sequence>MTAARMSEARTSIIGAFLVALGPISMALYTPAMPELVSAFGTTDGMIKLTLSLYFGGFAISQLIAGSLSDAFGRKPVTMAFMAIYLIGSLMSAFAPTVHVLLAGRLIQGIGAAAGMTVSRAIVRDQFTGDKAASIMNLIGMMLAVGPALAPTIGSIALGLAGWRSIFFVMLGFSATACLIAYVFLEETSVPDRSKARIGPLTAAYKEVLTDSRFVSATLVIAGAVGVLYTLAAILPFILIDRVGLTPLQFGIGMLMQSGMYFAGSVAVRLLLARFTASQLIVPGLTLIGIGSAAVALSIALLPLGFLSVMVPVAVFAFGIAFITPSMMTAAIAPFPHIAGTASALMGFVQMGSGLVGGLICAAIGTPVLAMATVIPSFGLVSIISFLVYRAAIRAHPLLDADKLVEEYKTAAEMSAAA</sequence>
<dbReference type="NCBIfam" id="TIGR00710">
    <property type="entry name" value="efflux_Bcr_CflA"/>
    <property type="match status" value="1"/>
</dbReference>
<dbReference type="EMBL" id="JAEQNC010000015">
    <property type="protein sequence ID" value="MBL0374670.1"/>
    <property type="molecule type" value="Genomic_DNA"/>
</dbReference>